<dbReference type="SUPFAM" id="SSF47616">
    <property type="entry name" value="GST C-terminal domain-like"/>
    <property type="match status" value="1"/>
</dbReference>
<sequence length="432" mass="47577">MTMTAIGLLIAAVAAVGNLGSVSGFHLPHRISKYKTSSSHLAMATTTESSSNNDNILPNADHILFDVPVSNNGARCRIILYKKGISNEQVTILSPAHLGGLKSEEYKKLSPLGLMPCLTLPKHENPSQQYHGGLSSLVESDTIARYLLSKYATIGPSFQPENPKSNLIARMHDMYLTTIQGCLYKPASRLPLGDYPDRKSAIEAYRKNWNIIESFLTDDVAEDATYLCGKEVSLADATLFPSAVFATYMLPKFDSDLDHPEPPLPPKLTRWFDHLRINDSTFTKVYDEIMDTMVNSWENTNHRWDSIRGAGVRDTAPSTIFDLILNGSIPATIVRENEHILAFKDINPLAPAHILLIPKDRNGLTSLRQSTEEHIHILGQLLVMAGEIAKDTSLGFGDGARIVINDGKDGGQEVQHLHVHVLGGRQMESTFG</sequence>
<feature type="chain" id="PRO_5044843005" description="HIT domain-containing protein" evidence="4">
    <location>
        <begin position="25"/>
        <end position="432"/>
    </location>
</feature>
<dbReference type="CDD" id="cd00570">
    <property type="entry name" value="GST_N_family"/>
    <property type="match status" value="1"/>
</dbReference>
<gene>
    <name evidence="7" type="ORF">ACHAWU_002291</name>
</gene>
<dbReference type="AlphaFoldDB" id="A0ABD3MNL7"/>
<dbReference type="InterPro" id="IPR011146">
    <property type="entry name" value="HIT-like"/>
</dbReference>
<feature type="domain" description="GST N-terminal" evidence="5">
    <location>
        <begin position="60"/>
        <end position="155"/>
    </location>
</feature>
<evidence type="ECO:0000256" key="3">
    <source>
        <dbReference type="PROSITE-ProRule" id="PRU00464"/>
    </source>
</evidence>
<organism evidence="7 8">
    <name type="scientific">Discostella pseudostelligera</name>
    <dbReference type="NCBI Taxonomy" id="259834"/>
    <lineage>
        <taxon>Eukaryota</taxon>
        <taxon>Sar</taxon>
        <taxon>Stramenopiles</taxon>
        <taxon>Ochrophyta</taxon>
        <taxon>Bacillariophyta</taxon>
        <taxon>Coscinodiscophyceae</taxon>
        <taxon>Thalassiosirophycidae</taxon>
        <taxon>Stephanodiscales</taxon>
        <taxon>Stephanodiscaceae</taxon>
        <taxon>Discostella</taxon>
    </lineage>
</organism>
<comment type="caution">
    <text evidence="7">The sequence shown here is derived from an EMBL/GenBank/DDBJ whole genome shotgun (WGS) entry which is preliminary data.</text>
</comment>
<dbReference type="InterPro" id="IPR004045">
    <property type="entry name" value="Glutathione_S-Trfase_N"/>
</dbReference>
<evidence type="ECO:0000313" key="8">
    <source>
        <dbReference type="Proteomes" id="UP001530293"/>
    </source>
</evidence>
<dbReference type="Pfam" id="PF13417">
    <property type="entry name" value="GST_N_3"/>
    <property type="match status" value="1"/>
</dbReference>
<evidence type="ECO:0000256" key="4">
    <source>
        <dbReference type="SAM" id="SignalP"/>
    </source>
</evidence>
<dbReference type="Gene3D" id="3.30.428.10">
    <property type="entry name" value="HIT-like"/>
    <property type="match status" value="1"/>
</dbReference>
<dbReference type="Pfam" id="PF13410">
    <property type="entry name" value="GST_C_2"/>
    <property type="match status" value="1"/>
</dbReference>
<dbReference type="SUPFAM" id="SSF54197">
    <property type="entry name" value="HIT-like"/>
    <property type="match status" value="1"/>
</dbReference>
<dbReference type="SFLD" id="SFLDS00019">
    <property type="entry name" value="Glutathione_Transferase_(cytos"/>
    <property type="match status" value="1"/>
</dbReference>
<dbReference type="InterPro" id="IPR040079">
    <property type="entry name" value="Glutathione_S-Trfase"/>
</dbReference>
<dbReference type="Gene3D" id="3.40.30.10">
    <property type="entry name" value="Glutaredoxin"/>
    <property type="match status" value="1"/>
</dbReference>
<dbReference type="Proteomes" id="UP001530293">
    <property type="component" value="Unassembled WGS sequence"/>
</dbReference>
<evidence type="ECO:0000259" key="6">
    <source>
        <dbReference type="PROSITE" id="PS51084"/>
    </source>
</evidence>
<evidence type="ECO:0000256" key="1">
    <source>
        <dbReference type="PIRSR" id="PIRSR601310-1"/>
    </source>
</evidence>
<evidence type="ECO:0008006" key="9">
    <source>
        <dbReference type="Google" id="ProtNLM"/>
    </source>
</evidence>
<dbReference type="PRINTS" id="PR00332">
    <property type="entry name" value="HISTRIAD"/>
</dbReference>
<dbReference type="Gene3D" id="1.20.1050.10">
    <property type="match status" value="1"/>
</dbReference>
<accession>A0ABD3MNL7</accession>
<dbReference type="InterPro" id="IPR036265">
    <property type="entry name" value="HIT-like_sf"/>
</dbReference>
<feature type="signal peptide" evidence="4">
    <location>
        <begin position="1"/>
        <end position="24"/>
    </location>
</feature>
<dbReference type="CDD" id="cd01276">
    <property type="entry name" value="PKCI_related"/>
    <property type="match status" value="1"/>
</dbReference>
<evidence type="ECO:0000259" key="5">
    <source>
        <dbReference type="PROSITE" id="PS50404"/>
    </source>
</evidence>
<feature type="short sequence motif" description="Histidine triad motif" evidence="2 3">
    <location>
        <begin position="416"/>
        <end position="420"/>
    </location>
</feature>
<dbReference type="InterPro" id="IPR019808">
    <property type="entry name" value="Histidine_triad_CS"/>
</dbReference>
<dbReference type="InterPro" id="IPR001310">
    <property type="entry name" value="Histidine_triad_HIT"/>
</dbReference>
<dbReference type="PROSITE" id="PS51084">
    <property type="entry name" value="HIT_2"/>
    <property type="match status" value="1"/>
</dbReference>
<evidence type="ECO:0000256" key="2">
    <source>
        <dbReference type="PIRSR" id="PIRSR601310-3"/>
    </source>
</evidence>
<dbReference type="PANTHER" id="PTHR23089">
    <property type="entry name" value="HISTIDINE TRIAD HIT PROTEIN"/>
    <property type="match status" value="1"/>
</dbReference>
<dbReference type="Pfam" id="PF01230">
    <property type="entry name" value="HIT"/>
    <property type="match status" value="1"/>
</dbReference>
<feature type="active site" description="Tele-AMP-histidine intermediate" evidence="1">
    <location>
        <position position="418"/>
    </location>
</feature>
<evidence type="ECO:0000313" key="7">
    <source>
        <dbReference type="EMBL" id="KAL3765373.1"/>
    </source>
</evidence>
<dbReference type="InterPro" id="IPR036282">
    <property type="entry name" value="Glutathione-S-Trfase_C_sf"/>
</dbReference>
<keyword evidence="4" id="KW-0732">Signal</keyword>
<dbReference type="InterPro" id="IPR036249">
    <property type="entry name" value="Thioredoxin-like_sf"/>
</dbReference>
<dbReference type="CDD" id="cd00299">
    <property type="entry name" value="GST_C_family"/>
    <property type="match status" value="1"/>
</dbReference>
<dbReference type="PROSITE" id="PS00892">
    <property type="entry name" value="HIT_1"/>
    <property type="match status" value="1"/>
</dbReference>
<protein>
    <recommendedName>
        <fullName evidence="9">HIT domain-containing protein</fullName>
    </recommendedName>
</protein>
<dbReference type="EMBL" id="JALLBG020000096">
    <property type="protein sequence ID" value="KAL3765373.1"/>
    <property type="molecule type" value="Genomic_DNA"/>
</dbReference>
<name>A0ABD3MNL7_9STRA</name>
<keyword evidence="8" id="KW-1185">Reference proteome</keyword>
<reference evidence="7 8" key="1">
    <citation type="submission" date="2024-10" db="EMBL/GenBank/DDBJ databases">
        <title>Updated reference genomes for cyclostephanoid diatoms.</title>
        <authorList>
            <person name="Roberts W.R."/>
            <person name="Alverson A.J."/>
        </authorList>
    </citation>
    <scope>NUCLEOTIDE SEQUENCE [LARGE SCALE GENOMIC DNA]</scope>
    <source>
        <strain evidence="7 8">AJA232-27</strain>
    </source>
</reference>
<proteinExistence type="predicted"/>
<dbReference type="SUPFAM" id="SSF52833">
    <property type="entry name" value="Thioredoxin-like"/>
    <property type="match status" value="1"/>
</dbReference>
<dbReference type="PROSITE" id="PS50404">
    <property type="entry name" value="GST_NTER"/>
    <property type="match status" value="1"/>
</dbReference>
<feature type="domain" description="HIT" evidence="6">
    <location>
        <begin position="320"/>
        <end position="431"/>
    </location>
</feature>